<keyword evidence="9 11" id="KW-0472">Membrane</keyword>
<evidence type="ECO:0000256" key="8">
    <source>
        <dbReference type="ARBA" id="ARBA00022989"/>
    </source>
</evidence>
<protein>
    <recommendedName>
        <fullName evidence="5 11">UDP-N-acetylglucosamine transferase subunit ALG14</fullName>
    </recommendedName>
    <alternativeName>
        <fullName evidence="10 11">Asparagine-linked glycosylation protein 14</fullName>
    </alternativeName>
</protein>
<evidence type="ECO:0000256" key="4">
    <source>
        <dbReference type="ARBA" id="ARBA00011335"/>
    </source>
</evidence>
<dbReference type="GO" id="GO:0031965">
    <property type="term" value="C:nuclear membrane"/>
    <property type="evidence" value="ECO:0007669"/>
    <property type="project" value="UniProtKB-SubCell"/>
</dbReference>
<evidence type="ECO:0000256" key="7">
    <source>
        <dbReference type="ARBA" id="ARBA00022824"/>
    </source>
</evidence>
<evidence type="ECO:0000313" key="12">
    <source>
        <dbReference type="EMBL" id="KAH6608222.1"/>
    </source>
</evidence>
<evidence type="ECO:0000313" key="13">
    <source>
        <dbReference type="Proteomes" id="UP000827724"/>
    </source>
</evidence>
<dbReference type="EMBL" id="JAIWOZ010000003">
    <property type="protein sequence ID" value="KAH6608222.1"/>
    <property type="molecule type" value="Genomic_DNA"/>
</dbReference>
<dbReference type="PANTHER" id="PTHR12154">
    <property type="entry name" value="GLYCOSYL TRANSFERASE-RELATED"/>
    <property type="match status" value="1"/>
</dbReference>
<evidence type="ECO:0000256" key="5">
    <source>
        <dbReference type="ARBA" id="ARBA00017467"/>
    </source>
</evidence>
<dbReference type="InterPro" id="IPR013969">
    <property type="entry name" value="Oligosacch_biosynth_Alg14"/>
</dbReference>
<dbReference type="GO" id="GO:0043541">
    <property type="term" value="C:UDP-N-acetylglucosamine transferase complex"/>
    <property type="evidence" value="ECO:0007669"/>
    <property type="project" value="TreeGrafter"/>
</dbReference>
<dbReference type="PANTHER" id="PTHR12154:SF4">
    <property type="entry name" value="UDP-N-ACETYLGLUCOSAMINE TRANSFERASE SUBUNIT ALG14 HOMOLOG"/>
    <property type="match status" value="1"/>
</dbReference>
<keyword evidence="13" id="KW-1185">Reference proteome</keyword>
<accession>A0A9P8QTA2</accession>
<sequence>MARSAVAMFGLASAVAVGSAAFAIVSSPLLRKRSLLAIVASGVALVIFARHLQLVSRRSPNRNARRTSVGSSDDLVRRAPMDYDLFVLGSGGHTREMLMMMDDGFCNFGHFHRRYLISSGDAMSENHLEDYEESLQSLCKSHQASPGTYDKRTVTRARRVHQPLWSTPFTALLSILDIFPALLVPPDNEVGRRLRYPGRVFSNGPATGFFVALAVHMLKVCYVAPESCMKFIYVESWARISTLSLTGKLLLYTGIADVFVTQHQEVATRYGVQNAGEIVFNSRRLDDMEPSPVKC</sequence>
<organism evidence="12 13">
    <name type="scientific">Trichoderma cornu-damae</name>
    <dbReference type="NCBI Taxonomy" id="654480"/>
    <lineage>
        <taxon>Eukaryota</taxon>
        <taxon>Fungi</taxon>
        <taxon>Dikarya</taxon>
        <taxon>Ascomycota</taxon>
        <taxon>Pezizomycotina</taxon>
        <taxon>Sordariomycetes</taxon>
        <taxon>Hypocreomycetidae</taxon>
        <taxon>Hypocreales</taxon>
        <taxon>Hypocreaceae</taxon>
        <taxon>Trichoderma</taxon>
    </lineage>
</organism>
<feature type="transmembrane region" description="Helical" evidence="11">
    <location>
        <begin position="204"/>
        <end position="224"/>
    </location>
</feature>
<proteinExistence type="inferred from homology"/>
<comment type="caution">
    <text evidence="11">Lacks conserved residue(s) required for the propagation of feature annotation.</text>
</comment>
<keyword evidence="6 11" id="KW-0812">Transmembrane</keyword>
<comment type="function">
    <text evidence="11">Involved in protein N-glycosylation. Essential for the second step of the dolichol-linked oligosaccharide pathway. Anchors the catalytic subunit ALG13 to the ER.</text>
</comment>
<evidence type="ECO:0000256" key="6">
    <source>
        <dbReference type="ARBA" id="ARBA00022692"/>
    </source>
</evidence>
<name>A0A9P8QTA2_9HYPO</name>
<feature type="transmembrane region" description="Helical" evidence="11">
    <location>
        <begin position="164"/>
        <end position="184"/>
    </location>
</feature>
<dbReference type="GO" id="GO:0004577">
    <property type="term" value="F:N-acetylglucosaminyldiphosphodolichol N-acetylglucosaminyltransferase activity"/>
    <property type="evidence" value="ECO:0007669"/>
    <property type="project" value="TreeGrafter"/>
</dbReference>
<dbReference type="GO" id="GO:0006488">
    <property type="term" value="P:dolichol-linked oligosaccharide biosynthetic process"/>
    <property type="evidence" value="ECO:0007669"/>
    <property type="project" value="InterPro"/>
</dbReference>
<keyword evidence="7 11" id="KW-0256">Endoplasmic reticulum</keyword>
<evidence type="ECO:0000256" key="10">
    <source>
        <dbReference type="ARBA" id="ARBA00032062"/>
    </source>
</evidence>
<evidence type="ECO:0000256" key="11">
    <source>
        <dbReference type="RuleBase" id="RU362127"/>
    </source>
</evidence>
<dbReference type="AlphaFoldDB" id="A0A9P8QTA2"/>
<gene>
    <name evidence="11" type="primary">ALG14</name>
    <name evidence="12" type="ORF">Trco_004535</name>
</gene>
<reference evidence="12" key="1">
    <citation type="submission" date="2021-08" db="EMBL/GenBank/DDBJ databases">
        <title>Chromosome-Level Trichoderma cornu-damae using Hi-C Data.</title>
        <authorList>
            <person name="Kim C.S."/>
        </authorList>
    </citation>
    <scope>NUCLEOTIDE SEQUENCE</scope>
    <source>
        <strain evidence="12">KA19-0412C</strain>
    </source>
</reference>
<comment type="caution">
    <text evidence="12">The sequence shown here is derived from an EMBL/GenBank/DDBJ whole genome shotgun (WGS) entry which is preliminary data.</text>
</comment>
<evidence type="ECO:0000256" key="2">
    <source>
        <dbReference type="ARBA" id="ARBA00004590"/>
    </source>
</evidence>
<comment type="similarity">
    <text evidence="3 11">Belongs to the ALG14 family.</text>
</comment>
<keyword evidence="8 11" id="KW-1133">Transmembrane helix</keyword>
<evidence type="ECO:0000256" key="9">
    <source>
        <dbReference type="ARBA" id="ARBA00023136"/>
    </source>
</evidence>
<dbReference type="OrthoDB" id="17098at2759"/>
<dbReference type="Proteomes" id="UP000827724">
    <property type="component" value="Unassembled WGS sequence"/>
</dbReference>
<evidence type="ECO:0000256" key="3">
    <source>
        <dbReference type="ARBA" id="ARBA00009731"/>
    </source>
</evidence>
<dbReference type="Pfam" id="PF08660">
    <property type="entry name" value="Alg14"/>
    <property type="match status" value="1"/>
</dbReference>
<evidence type="ECO:0000256" key="1">
    <source>
        <dbReference type="ARBA" id="ARBA00004389"/>
    </source>
</evidence>
<feature type="transmembrane region" description="Helical" evidence="11">
    <location>
        <begin position="33"/>
        <end position="52"/>
    </location>
</feature>
<comment type="subunit">
    <text evidence="4 11">Heterodimer with ALG13 to form a functional enzyme.</text>
</comment>
<comment type="subcellular location">
    <subcellularLocation>
        <location evidence="1 11">Endoplasmic reticulum membrane</location>
        <topology evidence="1 11">Single-pass membrane protein</topology>
    </subcellularLocation>
    <subcellularLocation>
        <location evidence="2">Nucleus membrane</location>
        <topology evidence="2">Single-pass membrane protein</topology>
    </subcellularLocation>
</comment>